<protein>
    <submittedName>
        <fullName evidence="2">EB domain-containing protein</fullName>
    </submittedName>
</protein>
<sequence>MSELRARCDCKYTGQETCFASVLLKGELVFAEMRPCSVGQNRHSGAIGCTDSQCRLIDLFPLVCPSTMNFNNEEANNDKAVFKSGTYVLWARKLERDFRAGRKQESNAGDLPGGALFGSGRSYPGLVGGKSGSHRGRCAAQSR</sequence>
<reference evidence="2" key="1">
    <citation type="submission" date="2017-02" db="UniProtKB">
        <authorList>
            <consortium name="WormBaseParasite"/>
        </authorList>
    </citation>
    <scope>IDENTIFICATION</scope>
</reference>
<dbReference type="AlphaFoldDB" id="A0A0N4ZAF7"/>
<dbReference type="Proteomes" id="UP000038045">
    <property type="component" value="Unplaced"/>
</dbReference>
<accession>A0A0N4ZAF7</accession>
<keyword evidence="1" id="KW-1185">Reference proteome</keyword>
<evidence type="ECO:0000313" key="1">
    <source>
        <dbReference type="Proteomes" id="UP000038045"/>
    </source>
</evidence>
<proteinExistence type="predicted"/>
<organism evidence="1 2">
    <name type="scientific">Parastrongyloides trichosuri</name>
    <name type="common">Possum-specific nematode worm</name>
    <dbReference type="NCBI Taxonomy" id="131310"/>
    <lineage>
        <taxon>Eukaryota</taxon>
        <taxon>Metazoa</taxon>
        <taxon>Ecdysozoa</taxon>
        <taxon>Nematoda</taxon>
        <taxon>Chromadorea</taxon>
        <taxon>Rhabditida</taxon>
        <taxon>Tylenchina</taxon>
        <taxon>Panagrolaimomorpha</taxon>
        <taxon>Strongyloidoidea</taxon>
        <taxon>Strongyloididae</taxon>
        <taxon>Parastrongyloides</taxon>
    </lineage>
</organism>
<evidence type="ECO:0000313" key="2">
    <source>
        <dbReference type="WBParaSite" id="PTRK_0000443600.1"/>
    </source>
</evidence>
<dbReference type="WBParaSite" id="PTRK_0000443600.1">
    <property type="protein sequence ID" value="PTRK_0000443600.1"/>
    <property type="gene ID" value="PTRK_0000443600"/>
</dbReference>
<name>A0A0N4ZAF7_PARTI</name>